<evidence type="ECO:0008006" key="4">
    <source>
        <dbReference type="Google" id="ProtNLM"/>
    </source>
</evidence>
<evidence type="ECO:0000256" key="1">
    <source>
        <dbReference type="SAM" id="SignalP"/>
    </source>
</evidence>
<feature type="signal peptide" evidence="1">
    <location>
        <begin position="1"/>
        <end position="21"/>
    </location>
</feature>
<sequence length="265" mass="30330">MRYRFPLLLIACICSALIASAQEFTLKGVISKKSTPERVGQVLIKNLKTNSLMISDDLGWFSIKASAGDTLLFTKDEFTPQKILVLNNSDMPVYMQPVIKLSEVRVLGQTKKQELNEIMSDYRKQGTFYNGKPPALSFLSSPLTGLYELFGKTPGRARRFANFAKGEAEQAEVNRRYNTSFVKQYTKLPTDSAARRFMNYYTPSYEDLKGWTDYDLIKHMQKSYEYYKNSGEKDMLEGLNSPTFIKKDTTLRLSEPGETLKKEKH</sequence>
<dbReference type="InterPro" id="IPR008969">
    <property type="entry name" value="CarboxyPept-like_regulatory"/>
</dbReference>
<dbReference type="Proteomes" id="UP000548326">
    <property type="component" value="Unassembled WGS sequence"/>
</dbReference>
<feature type="chain" id="PRO_5032352800" description="CarboxypepD_reg-like domain-containing protein" evidence="1">
    <location>
        <begin position="22"/>
        <end position="265"/>
    </location>
</feature>
<protein>
    <recommendedName>
        <fullName evidence="4">CarboxypepD_reg-like domain-containing protein</fullName>
    </recommendedName>
</protein>
<dbReference type="AlphaFoldDB" id="A0A841JC71"/>
<keyword evidence="1" id="KW-0732">Signal</keyword>
<evidence type="ECO:0000313" key="3">
    <source>
        <dbReference type="Proteomes" id="UP000548326"/>
    </source>
</evidence>
<evidence type="ECO:0000313" key="2">
    <source>
        <dbReference type="EMBL" id="MBB6128497.1"/>
    </source>
</evidence>
<proteinExistence type="predicted"/>
<dbReference type="EMBL" id="JACHCA010000006">
    <property type="protein sequence ID" value="MBB6128497.1"/>
    <property type="molecule type" value="Genomic_DNA"/>
</dbReference>
<dbReference type="RefSeq" id="WP_183587906.1">
    <property type="nucleotide sequence ID" value="NZ_JACHCA010000006.1"/>
</dbReference>
<accession>A0A841JC71</accession>
<dbReference type="SUPFAM" id="SSF49464">
    <property type="entry name" value="Carboxypeptidase regulatory domain-like"/>
    <property type="match status" value="1"/>
</dbReference>
<comment type="caution">
    <text evidence="2">The sequence shown here is derived from an EMBL/GenBank/DDBJ whole genome shotgun (WGS) entry which is preliminary data.</text>
</comment>
<gene>
    <name evidence="2" type="ORF">HDF22_002618</name>
</gene>
<name>A0A841JC71_9SPHI</name>
<reference evidence="2 3" key="1">
    <citation type="submission" date="2020-08" db="EMBL/GenBank/DDBJ databases">
        <title>Genomic Encyclopedia of Type Strains, Phase IV (KMG-V): Genome sequencing to study the core and pangenomes of soil and plant-associated prokaryotes.</title>
        <authorList>
            <person name="Whitman W."/>
        </authorList>
    </citation>
    <scope>NUCLEOTIDE SEQUENCE [LARGE SCALE GENOMIC DNA]</scope>
    <source>
        <strain evidence="2 3">MP601</strain>
    </source>
</reference>
<organism evidence="2 3">
    <name type="scientific">Mucilaginibacter lappiensis</name>
    <dbReference type="NCBI Taxonomy" id="354630"/>
    <lineage>
        <taxon>Bacteria</taxon>
        <taxon>Pseudomonadati</taxon>
        <taxon>Bacteroidota</taxon>
        <taxon>Sphingobacteriia</taxon>
        <taxon>Sphingobacteriales</taxon>
        <taxon>Sphingobacteriaceae</taxon>
        <taxon>Mucilaginibacter</taxon>
    </lineage>
</organism>